<evidence type="ECO:0000256" key="6">
    <source>
        <dbReference type="ARBA" id="ARBA00025166"/>
    </source>
</evidence>
<feature type="active site" description="Nucleophile" evidence="7">
    <location>
        <position position="369"/>
    </location>
</feature>
<feature type="active site" evidence="7">
    <location>
        <position position="466"/>
    </location>
</feature>
<dbReference type="RefSeq" id="WP_119001242.1">
    <property type="nucleotide sequence ID" value="NZ_QWGP01000034.1"/>
</dbReference>
<dbReference type="GO" id="GO:0009236">
    <property type="term" value="P:cobalamin biosynthetic process"/>
    <property type="evidence" value="ECO:0007669"/>
    <property type="project" value="UniProtKB-UniRule"/>
</dbReference>
<dbReference type="AlphaFoldDB" id="A0AAX1UGK7"/>
<reference evidence="10 11" key="1">
    <citation type="submission" date="2018-08" db="EMBL/GenBank/DDBJ databases">
        <title>Draft genome sequence of Rhodobacter sphaeroides FY.</title>
        <authorList>
            <person name="Rayyan A."/>
            <person name="Meyer T.E."/>
            <person name="Kyndt J.A."/>
        </authorList>
    </citation>
    <scope>NUCLEOTIDE SEQUENCE [LARGE SCALE GENOMIC DNA]</scope>
    <source>
        <strain evidence="10 11">FY</strain>
    </source>
</reference>
<evidence type="ECO:0000256" key="5">
    <source>
        <dbReference type="ARBA" id="ARBA00022962"/>
    </source>
</evidence>
<dbReference type="EMBL" id="QWGP01000034">
    <property type="protein sequence ID" value="RHZ91380.1"/>
    <property type="molecule type" value="Genomic_DNA"/>
</dbReference>
<accession>A0AAX1UGK7</accession>
<dbReference type="GO" id="GO:0015420">
    <property type="term" value="F:ABC-type vitamin B12 transporter activity"/>
    <property type="evidence" value="ECO:0007669"/>
    <property type="project" value="UniProtKB-UniRule"/>
</dbReference>
<dbReference type="GO" id="GO:0003824">
    <property type="term" value="F:catalytic activity"/>
    <property type="evidence" value="ECO:0007669"/>
    <property type="project" value="InterPro"/>
</dbReference>
<evidence type="ECO:0000256" key="7">
    <source>
        <dbReference type="HAMAP-Rule" id="MF_00028"/>
    </source>
</evidence>
<dbReference type="Proteomes" id="UP000266305">
    <property type="component" value="Unassembled WGS sequence"/>
</dbReference>
<dbReference type="HAMAP" id="MF_00028">
    <property type="entry name" value="CobQ"/>
    <property type="match status" value="1"/>
</dbReference>
<dbReference type="Gene3D" id="3.40.50.880">
    <property type="match status" value="1"/>
</dbReference>
<comment type="caution">
    <text evidence="10">The sequence shown here is derived from an EMBL/GenBank/DDBJ whole genome shotgun (WGS) entry which is preliminary data.</text>
</comment>
<comment type="similarity">
    <text evidence="2 7">Belongs to the CobB/CobQ family. CobQ subfamily.</text>
</comment>
<dbReference type="PANTHER" id="PTHR21343:SF1">
    <property type="entry name" value="COBYRIC ACID SYNTHASE"/>
    <property type="match status" value="1"/>
</dbReference>
<evidence type="ECO:0000313" key="10">
    <source>
        <dbReference type="EMBL" id="RHZ91380.1"/>
    </source>
</evidence>
<dbReference type="InterPro" id="IPR033949">
    <property type="entry name" value="CobQ_GATase1"/>
</dbReference>
<dbReference type="NCBIfam" id="NF001989">
    <property type="entry name" value="PRK00784.1"/>
    <property type="match status" value="1"/>
</dbReference>
<keyword evidence="5 7" id="KW-0315">Glutamine amidotransferase</keyword>
<dbReference type="InterPro" id="IPR002586">
    <property type="entry name" value="CobQ/CobB/MinD/ParA_Nub-bd_dom"/>
</dbReference>
<dbReference type="PANTHER" id="PTHR21343">
    <property type="entry name" value="DETHIOBIOTIN SYNTHETASE"/>
    <property type="match status" value="1"/>
</dbReference>
<dbReference type="NCBIfam" id="TIGR00313">
    <property type="entry name" value="cobQ"/>
    <property type="match status" value="1"/>
</dbReference>
<dbReference type="SUPFAM" id="SSF52540">
    <property type="entry name" value="P-loop containing nucleoside triphosphate hydrolases"/>
    <property type="match status" value="1"/>
</dbReference>
<name>A0AAX1UGK7_CERSP</name>
<keyword evidence="4 7" id="KW-0169">Cobalamin biosynthesis</keyword>
<dbReference type="InterPro" id="IPR004459">
    <property type="entry name" value="CobQ_synth"/>
</dbReference>
<evidence type="ECO:0000256" key="2">
    <source>
        <dbReference type="ARBA" id="ARBA00006205"/>
    </source>
</evidence>
<dbReference type="Pfam" id="PF01656">
    <property type="entry name" value="CbiA"/>
    <property type="match status" value="1"/>
</dbReference>
<sequence>MTIRIDTCPPLPEIDVPRLDPPPPRRARALMIQGTSSDVGKSLLVAGLCRAYARRGLKVAPFKAQNMSNNAAVAADSDLPPGPDGPRFGEIGRAQALQARAAGVPPSIHMNPVLLKPQALVGSQVVLRGRALGNWPAKHYHELKPLMMPAIMDSFARVAAEADLMIVEGAGAATEVHLRRSDIANMLLAEAADLPVVLLTDNDRGGALAAVVGSWMLHTDAERARIRGYIVNKFRGDFALYAPGCEVMTAHTGWPLLGVVRWFDAATLLPAEDALALARPLRSEGAGLRVAVPQLSRVANFDDLDPLSSEPGVDLRWVRPGEPIPEGTDVVLLPGSKTTRQALEELRANGWDTDIRAHHRRGGRVVGICAGFQMLGHRVCDPDGIEGPPGETAGLGLLDVETVIGPSKRLLTLSATDLLSGARVTGYEMHMGITTGAGLARPWLSLDGRAEGAVSADGRVMGSYVHGLFGADGFRAHWLGAMGGRASGLDHAAQVEAALDALASHLEATLDLDALLALAR</sequence>
<dbReference type="CDD" id="cd01750">
    <property type="entry name" value="GATase1_CobQ"/>
    <property type="match status" value="1"/>
</dbReference>
<comment type="pathway">
    <text evidence="1 7">Cofactor biosynthesis; adenosylcobalamin biosynthesis.</text>
</comment>
<organism evidence="10 11">
    <name type="scientific">Cereibacter sphaeroides</name>
    <name type="common">Rhodobacter sphaeroides</name>
    <dbReference type="NCBI Taxonomy" id="1063"/>
    <lineage>
        <taxon>Bacteria</taxon>
        <taxon>Pseudomonadati</taxon>
        <taxon>Pseudomonadota</taxon>
        <taxon>Alphaproteobacteria</taxon>
        <taxon>Rhodobacterales</taxon>
        <taxon>Paracoccaceae</taxon>
        <taxon>Cereibacter</taxon>
    </lineage>
</organism>
<evidence type="ECO:0000313" key="11">
    <source>
        <dbReference type="Proteomes" id="UP000266305"/>
    </source>
</evidence>
<evidence type="ECO:0000259" key="9">
    <source>
        <dbReference type="Pfam" id="PF07685"/>
    </source>
</evidence>
<feature type="domain" description="CobB/CobQ-like glutamine amidotransferase" evidence="9">
    <location>
        <begin position="289"/>
        <end position="472"/>
    </location>
</feature>
<evidence type="ECO:0000259" key="8">
    <source>
        <dbReference type="Pfam" id="PF01656"/>
    </source>
</evidence>
<evidence type="ECO:0000256" key="4">
    <source>
        <dbReference type="ARBA" id="ARBA00022573"/>
    </source>
</evidence>
<feature type="domain" description="CobQ/CobB/MinD/ParA nucleotide binding" evidence="8">
    <location>
        <begin position="30"/>
        <end position="272"/>
    </location>
</feature>
<dbReference type="SUPFAM" id="SSF52317">
    <property type="entry name" value="Class I glutamine amidotransferase-like"/>
    <property type="match status" value="1"/>
</dbReference>
<protein>
    <recommendedName>
        <fullName evidence="3 7">Cobyric acid synthase</fullName>
    </recommendedName>
</protein>
<dbReference type="InterPro" id="IPR027417">
    <property type="entry name" value="P-loop_NTPase"/>
</dbReference>
<gene>
    <name evidence="7" type="primary">cobQ</name>
    <name evidence="10" type="ORF">D1114_20200</name>
</gene>
<evidence type="ECO:0000256" key="1">
    <source>
        <dbReference type="ARBA" id="ARBA00004953"/>
    </source>
</evidence>
<dbReference type="InterPro" id="IPR011698">
    <property type="entry name" value="GATase_3"/>
</dbReference>
<dbReference type="PROSITE" id="PS51274">
    <property type="entry name" value="GATASE_COBBQ"/>
    <property type="match status" value="1"/>
</dbReference>
<dbReference type="Pfam" id="PF07685">
    <property type="entry name" value="GATase_3"/>
    <property type="match status" value="1"/>
</dbReference>
<evidence type="ECO:0000256" key="3">
    <source>
        <dbReference type="ARBA" id="ARBA00019833"/>
    </source>
</evidence>
<dbReference type="Gene3D" id="3.40.50.300">
    <property type="entry name" value="P-loop containing nucleotide triphosphate hydrolases"/>
    <property type="match status" value="1"/>
</dbReference>
<dbReference type="InterPro" id="IPR029062">
    <property type="entry name" value="Class_I_gatase-like"/>
</dbReference>
<proteinExistence type="inferred from homology"/>
<comment type="function">
    <text evidence="6 7">Catalyzes amidations at positions B, D, E, and G on adenosylcobyrinic A,C-diamide. NH(2) groups are provided by glutamine, and one molecule of ATP is hydrogenolyzed for each amidation.</text>
</comment>